<dbReference type="Proteomes" id="UP000784294">
    <property type="component" value="Unassembled WGS sequence"/>
</dbReference>
<proteinExistence type="predicted"/>
<evidence type="ECO:0000313" key="3">
    <source>
        <dbReference type="Proteomes" id="UP000784294"/>
    </source>
</evidence>
<dbReference type="EMBL" id="CAAALY010009171">
    <property type="protein sequence ID" value="VEL10493.1"/>
    <property type="molecule type" value="Genomic_DNA"/>
</dbReference>
<name>A0A3S5A2Y5_9PLAT</name>
<organism evidence="2 3">
    <name type="scientific">Protopolystoma xenopodis</name>
    <dbReference type="NCBI Taxonomy" id="117903"/>
    <lineage>
        <taxon>Eukaryota</taxon>
        <taxon>Metazoa</taxon>
        <taxon>Spiralia</taxon>
        <taxon>Lophotrochozoa</taxon>
        <taxon>Platyhelminthes</taxon>
        <taxon>Monogenea</taxon>
        <taxon>Polyopisthocotylea</taxon>
        <taxon>Polystomatidea</taxon>
        <taxon>Polystomatidae</taxon>
        <taxon>Protopolystoma</taxon>
    </lineage>
</organism>
<protein>
    <submittedName>
        <fullName evidence="2">Uncharacterized protein</fullName>
    </submittedName>
</protein>
<gene>
    <name evidence="2" type="ORF">PXEA_LOCUS3933</name>
</gene>
<keyword evidence="3" id="KW-1185">Reference proteome</keyword>
<evidence type="ECO:0000313" key="2">
    <source>
        <dbReference type="EMBL" id="VEL10493.1"/>
    </source>
</evidence>
<feature type="region of interest" description="Disordered" evidence="1">
    <location>
        <begin position="35"/>
        <end position="59"/>
    </location>
</feature>
<accession>A0A3S5A2Y5</accession>
<evidence type="ECO:0000256" key="1">
    <source>
        <dbReference type="SAM" id="MobiDB-lite"/>
    </source>
</evidence>
<sequence length="299" mass="32570">MTAILVLIFVAAVALLLYLRHRQLSEDLHPAKERSVVGPTRNDLRWPPSGAGGDLGAAGDARFGYPTDRRLDARDASYLKQPGLVYPGAGANLPTGYQMHSATGQPEPGSAVYSTYQHNSMGHHAQHPQHPHFMQHVQHNKTRGLGSRGQQHHALGRQIQLQADCMRSGQMRAQLKPGHTQHHGHRSAFLGQRLLPSGHGGALPPIPNSQTSAMTTAMQANRAGGVGVMLDWITSGIRSRVYDRGMTTGNSTTVISKPIIEPDRLSTNSMDSEEVVRPCFRNSVVLAERLRGLHLVRSP</sequence>
<comment type="caution">
    <text evidence="2">The sequence shown here is derived from an EMBL/GenBank/DDBJ whole genome shotgun (WGS) entry which is preliminary data.</text>
</comment>
<dbReference type="AlphaFoldDB" id="A0A3S5A2Y5"/>
<reference evidence="2" key="1">
    <citation type="submission" date="2018-11" db="EMBL/GenBank/DDBJ databases">
        <authorList>
            <consortium name="Pathogen Informatics"/>
        </authorList>
    </citation>
    <scope>NUCLEOTIDE SEQUENCE</scope>
</reference>